<dbReference type="Proteomes" id="UP000799766">
    <property type="component" value="Unassembled WGS sequence"/>
</dbReference>
<feature type="compositionally biased region" description="Polar residues" evidence="1">
    <location>
        <begin position="21"/>
        <end position="30"/>
    </location>
</feature>
<reference evidence="2" key="1">
    <citation type="journal article" date="2020" name="Stud. Mycol.">
        <title>101 Dothideomycetes genomes: a test case for predicting lifestyles and emergence of pathogens.</title>
        <authorList>
            <person name="Haridas S."/>
            <person name="Albert R."/>
            <person name="Binder M."/>
            <person name="Bloem J."/>
            <person name="Labutti K."/>
            <person name="Salamov A."/>
            <person name="Andreopoulos B."/>
            <person name="Baker S."/>
            <person name="Barry K."/>
            <person name="Bills G."/>
            <person name="Bluhm B."/>
            <person name="Cannon C."/>
            <person name="Castanera R."/>
            <person name="Culley D."/>
            <person name="Daum C."/>
            <person name="Ezra D."/>
            <person name="Gonzalez J."/>
            <person name="Henrissat B."/>
            <person name="Kuo A."/>
            <person name="Liang C."/>
            <person name="Lipzen A."/>
            <person name="Lutzoni F."/>
            <person name="Magnuson J."/>
            <person name="Mondo S."/>
            <person name="Nolan M."/>
            <person name="Ohm R."/>
            <person name="Pangilinan J."/>
            <person name="Park H.-J."/>
            <person name="Ramirez L."/>
            <person name="Alfaro M."/>
            <person name="Sun H."/>
            <person name="Tritt A."/>
            <person name="Yoshinaga Y."/>
            <person name="Zwiers L.-H."/>
            <person name="Turgeon B."/>
            <person name="Goodwin S."/>
            <person name="Spatafora J."/>
            <person name="Crous P."/>
            <person name="Grigoriev I."/>
        </authorList>
    </citation>
    <scope>NUCLEOTIDE SEQUENCE</scope>
    <source>
        <strain evidence="2">ATCC 16933</strain>
    </source>
</reference>
<dbReference type="EMBL" id="MU001671">
    <property type="protein sequence ID" value="KAF2461267.1"/>
    <property type="molecule type" value="Genomic_DNA"/>
</dbReference>
<evidence type="ECO:0000256" key="1">
    <source>
        <dbReference type="SAM" id="MobiDB-lite"/>
    </source>
</evidence>
<protein>
    <submittedName>
        <fullName evidence="2">Uncharacterized protein</fullName>
    </submittedName>
</protein>
<name>A0A6A6PBZ2_9PEZI</name>
<dbReference type="AlphaFoldDB" id="A0A6A6PBZ2"/>
<feature type="region of interest" description="Disordered" evidence="1">
    <location>
        <begin position="152"/>
        <end position="175"/>
    </location>
</feature>
<evidence type="ECO:0000313" key="3">
    <source>
        <dbReference type="Proteomes" id="UP000799766"/>
    </source>
</evidence>
<sequence>MAMREAPRTPEQKLDDAVPVRSNSRGSTNRSIITNNEECLLEKIVLPDVFAGQNNREGHPISLKALSTLHHQASSTGEDLSDTGEDLSDIRALRTKIERFVRDVDEATGIADHLLPILNDNDELHKAHVDLGFLRCQMCEFRHELDEIDLPSVPRDTDTQSGLLEPVQRRRVCTP</sequence>
<keyword evidence="3" id="KW-1185">Reference proteome</keyword>
<feature type="compositionally biased region" description="Basic and acidic residues" evidence="1">
    <location>
        <begin position="1"/>
        <end position="18"/>
    </location>
</feature>
<organism evidence="2 3">
    <name type="scientific">Lineolata rhizophorae</name>
    <dbReference type="NCBI Taxonomy" id="578093"/>
    <lineage>
        <taxon>Eukaryota</taxon>
        <taxon>Fungi</taxon>
        <taxon>Dikarya</taxon>
        <taxon>Ascomycota</taxon>
        <taxon>Pezizomycotina</taxon>
        <taxon>Dothideomycetes</taxon>
        <taxon>Dothideomycetes incertae sedis</taxon>
        <taxon>Lineolatales</taxon>
        <taxon>Lineolataceae</taxon>
        <taxon>Lineolata</taxon>
    </lineage>
</organism>
<feature type="region of interest" description="Disordered" evidence="1">
    <location>
        <begin position="1"/>
        <end position="30"/>
    </location>
</feature>
<proteinExistence type="predicted"/>
<accession>A0A6A6PBZ2</accession>
<gene>
    <name evidence="2" type="ORF">BDY21DRAFT_82224</name>
</gene>
<evidence type="ECO:0000313" key="2">
    <source>
        <dbReference type="EMBL" id="KAF2461267.1"/>
    </source>
</evidence>